<dbReference type="InterPro" id="IPR018770">
    <property type="entry name" value="ChloroindolylP_hydrolase"/>
</dbReference>
<dbReference type="RefSeq" id="WP_183776197.1">
    <property type="nucleotide sequence ID" value="NZ_CAWVEG010000012.1"/>
</dbReference>
<dbReference type="EMBL" id="JACHFW010000017">
    <property type="protein sequence ID" value="MBB5265980.1"/>
    <property type="molecule type" value="Genomic_DNA"/>
</dbReference>
<gene>
    <name evidence="2" type="ORF">HNP82_003132</name>
</gene>
<keyword evidence="1" id="KW-0472">Membrane</keyword>
<dbReference type="AlphaFoldDB" id="A0A7W8HCW2"/>
<name>A0A7W8HCW2_9FIRM</name>
<keyword evidence="1" id="KW-1133">Transmembrane helix</keyword>
<keyword evidence="1" id="KW-0812">Transmembrane</keyword>
<dbReference type="Pfam" id="PF10112">
    <property type="entry name" value="Halogen_Hydrol"/>
    <property type="match status" value="1"/>
</dbReference>
<evidence type="ECO:0000313" key="2">
    <source>
        <dbReference type="EMBL" id="MBB5265980.1"/>
    </source>
</evidence>
<organism evidence="2 3">
    <name type="scientific">Catenibacillus scindens</name>
    <dbReference type="NCBI Taxonomy" id="673271"/>
    <lineage>
        <taxon>Bacteria</taxon>
        <taxon>Bacillati</taxon>
        <taxon>Bacillota</taxon>
        <taxon>Clostridia</taxon>
        <taxon>Lachnospirales</taxon>
        <taxon>Lachnospiraceae</taxon>
        <taxon>Catenibacillus</taxon>
    </lineage>
</organism>
<reference evidence="2 3" key="1">
    <citation type="submission" date="2020-08" db="EMBL/GenBank/DDBJ databases">
        <title>Genomic Encyclopedia of Type Strains, Phase IV (KMG-IV): sequencing the most valuable type-strain genomes for metagenomic binning, comparative biology and taxonomic classification.</title>
        <authorList>
            <person name="Goeker M."/>
        </authorList>
    </citation>
    <scope>NUCLEOTIDE SEQUENCE [LARGE SCALE GENOMIC DNA]</scope>
    <source>
        <strain evidence="2 3">DSM 106146</strain>
    </source>
</reference>
<sequence>MKFYDILAAVLSGILFLVLFLGLGWNLFVAILLAVGIYFALSLLLRPRKKIGGVDVELLSGGEAISAQLEDARKDLRDIRRSAETAVSPEIRQGAFKLAQTGENIIACLEKDVDKISVARRFLNYYLDTAVDILNKYCELQQSRAPRKEMEALTQKSIQALNMLNEAFERQHSRLIQGDLMDIESDIELLKKTLKMEEL</sequence>
<proteinExistence type="predicted"/>
<comment type="caution">
    <text evidence="2">The sequence shown here is derived from an EMBL/GenBank/DDBJ whole genome shotgun (WGS) entry which is preliminary data.</text>
</comment>
<accession>A0A7W8HCW2</accession>
<protein>
    <submittedName>
        <fullName evidence="2">5-bromo-4-chloroindolyl phosphate hydrolysis protein</fullName>
    </submittedName>
</protein>
<evidence type="ECO:0000313" key="3">
    <source>
        <dbReference type="Proteomes" id="UP000543642"/>
    </source>
</evidence>
<feature type="transmembrane region" description="Helical" evidence="1">
    <location>
        <begin position="6"/>
        <end position="39"/>
    </location>
</feature>
<evidence type="ECO:0000256" key="1">
    <source>
        <dbReference type="SAM" id="Phobius"/>
    </source>
</evidence>
<keyword evidence="3" id="KW-1185">Reference proteome</keyword>
<dbReference type="Proteomes" id="UP000543642">
    <property type="component" value="Unassembled WGS sequence"/>
</dbReference>